<reference evidence="2" key="3">
    <citation type="submission" date="2015-04" db="UniProtKB">
        <authorList>
            <consortium name="EnsemblPlants"/>
        </authorList>
    </citation>
    <scope>IDENTIFICATION</scope>
</reference>
<accession>A0A0D9VPE4</accession>
<dbReference type="STRING" id="77586.A0A0D9VPE4"/>
<dbReference type="InterPro" id="IPR046533">
    <property type="entry name" value="DUF6598"/>
</dbReference>
<dbReference type="Pfam" id="PF20241">
    <property type="entry name" value="DUF6598"/>
    <property type="match status" value="1"/>
</dbReference>
<dbReference type="PANTHER" id="PTHR33065:SF19">
    <property type="entry name" value="OS11G0130700 PROTEIN"/>
    <property type="match status" value="1"/>
</dbReference>
<keyword evidence="3" id="KW-1185">Reference proteome</keyword>
<protein>
    <recommendedName>
        <fullName evidence="1">DUF6598 domain-containing protein</fullName>
    </recommendedName>
</protein>
<organism evidence="2 3">
    <name type="scientific">Leersia perrieri</name>
    <dbReference type="NCBI Taxonomy" id="77586"/>
    <lineage>
        <taxon>Eukaryota</taxon>
        <taxon>Viridiplantae</taxon>
        <taxon>Streptophyta</taxon>
        <taxon>Embryophyta</taxon>
        <taxon>Tracheophyta</taxon>
        <taxon>Spermatophyta</taxon>
        <taxon>Magnoliopsida</taxon>
        <taxon>Liliopsida</taxon>
        <taxon>Poales</taxon>
        <taxon>Poaceae</taxon>
        <taxon>BOP clade</taxon>
        <taxon>Oryzoideae</taxon>
        <taxon>Oryzeae</taxon>
        <taxon>Oryzinae</taxon>
        <taxon>Leersia</taxon>
    </lineage>
</organism>
<evidence type="ECO:0000259" key="1">
    <source>
        <dbReference type="Pfam" id="PF20241"/>
    </source>
</evidence>
<reference evidence="3" key="2">
    <citation type="submission" date="2013-12" db="EMBL/GenBank/DDBJ databases">
        <authorList>
            <person name="Yu Y."/>
            <person name="Lee S."/>
            <person name="de Baynast K."/>
            <person name="Wissotski M."/>
            <person name="Liu L."/>
            <person name="Talag J."/>
            <person name="Goicoechea J."/>
            <person name="Angelova A."/>
            <person name="Jetty R."/>
            <person name="Kudrna D."/>
            <person name="Golser W."/>
            <person name="Rivera L."/>
            <person name="Zhang J."/>
            <person name="Wing R."/>
        </authorList>
    </citation>
    <scope>NUCLEOTIDE SEQUENCE</scope>
</reference>
<dbReference type="AlphaFoldDB" id="A0A0D9VPE4"/>
<proteinExistence type="predicted"/>
<feature type="domain" description="DUF6598" evidence="1">
    <location>
        <begin position="43"/>
        <end position="253"/>
    </location>
</feature>
<sequence>MVCDLCLSSNGANEVLGGYRMQTQSGKLSMPLYMWNLAQATIKSGPIQLYGYIAARDSVDSMLNYVFNRTRDDPIVVQQGSIIELTGPKRGIALDCDVLFEFDMRIKNMDKEENDLELIDGIIELHEYLMTGTPRTVRISGDCGAVDMLVGNAVEATVEVAISEIDCAFDLSMSCVLSVLEESREFHLFGGAIGESCGLRRFVIAVDLSTMMHLKFGIDNKKGYNVVEHCCSFESKLHGCSSHQIKLEEATILAKVTWSPLY</sequence>
<reference evidence="2 3" key="1">
    <citation type="submission" date="2012-08" db="EMBL/GenBank/DDBJ databases">
        <title>Oryza genome evolution.</title>
        <authorList>
            <person name="Wing R.A."/>
        </authorList>
    </citation>
    <scope>NUCLEOTIDE SEQUENCE</scope>
</reference>
<evidence type="ECO:0000313" key="3">
    <source>
        <dbReference type="Proteomes" id="UP000032180"/>
    </source>
</evidence>
<dbReference type="Gramene" id="LPERR03G03000.1">
    <property type="protein sequence ID" value="LPERR03G03000.1"/>
    <property type="gene ID" value="LPERR03G03000"/>
</dbReference>
<evidence type="ECO:0000313" key="2">
    <source>
        <dbReference type="EnsemblPlants" id="LPERR03G03000.1"/>
    </source>
</evidence>
<name>A0A0D9VPE4_9ORYZ</name>
<dbReference type="Proteomes" id="UP000032180">
    <property type="component" value="Chromosome 3"/>
</dbReference>
<dbReference type="HOGENOM" id="CLU_034147_2_1_1"/>
<dbReference type="EnsemblPlants" id="LPERR03G03000.1">
    <property type="protein sequence ID" value="LPERR03G03000.1"/>
    <property type="gene ID" value="LPERR03G03000"/>
</dbReference>
<dbReference type="PANTHER" id="PTHR33065">
    <property type="entry name" value="OS07G0486400 PROTEIN"/>
    <property type="match status" value="1"/>
</dbReference>